<dbReference type="GO" id="GO:0005886">
    <property type="term" value="C:plasma membrane"/>
    <property type="evidence" value="ECO:0007669"/>
    <property type="project" value="TreeGrafter"/>
</dbReference>
<evidence type="ECO:0000313" key="8">
    <source>
        <dbReference type="Proteomes" id="UP000813462"/>
    </source>
</evidence>
<comment type="subcellular location">
    <subcellularLocation>
        <location evidence="1">Membrane</location>
        <topology evidence="1">Single-pass membrane protein</topology>
    </subcellularLocation>
</comment>
<name>A0A978VRE6_ZIZJJ</name>
<dbReference type="AlphaFoldDB" id="A0A978VRE6"/>
<dbReference type="GO" id="GO:0098542">
    <property type="term" value="P:defense response to other organism"/>
    <property type="evidence" value="ECO:0007669"/>
    <property type="project" value="InterPro"/>
</dbReference>
<comment type="caution">
    <text evidence="7">The sequence shown here is derived from an EMBL/GenBank/DDBJ whole genome shotgun (WGS) entry which is preliminary data.</text>
</comment>
<evidence type="ECO:0000259" key="6">
    <source>
        <dbReference type="Pfam" id="PF03168"/>
    </source>
</evidence>
<dbReference type="PANTHER" id="PTHR31234">
    <property type="entry name" value="LATE EMBRYOGENESIS ABUNDANT (LEA) HYDROXYPROLINE-RICH GLYCOPROTEIN FAMILY"/>
    <property type="match status" value="1"/>
</dbReference>
<evidence type="ECO:0000256" key="1">
    <source>
        <dbReference type="ARBA" id="ARBA00004167"/>
    </source>
</evidence>
<organism evidence="7 8">
    <name type="scientific">Ziziphus jujuba var. spinosa</name>
    <dbReference type="NCBI Taxonomy" id="714518"/>
    <lineage>
        <taxon>Eukaryota</taxon>
        <taxon>Viridiplantae</taxon>
        <taxon>Streptophyta</taxon>
        <taxon>Embryophyta</taxon>
        <taxon>Tracheophyta</taxon>
        <taxon>Spermatophyta</taxon>
        <taxon>Magnoliopsida</taxon>
        <taxon>eudicotyledons</taxon>
        <taxon>Gunneridae</taxon>
        <taxon>Pentapetalae</taxon>
        <taxon>rosids</taxon>
        <taxon>fabids</taxon>
        <taxon>Rosales</taxon>
        <taxon>Rhamnaceae</taxon>
        <taxon>Paliureae</taxon>
        <taxon>Ziziphus</taxon>
    </lineage>
</organism>
<reference evidence="7" key="1">
    <citation type="journal article" date="2021" name="Front. Plant Sci.">
        <title>Chromosome-Scale Genome Assembly for Chinese Sour Jujube and Insights Into Its Genome Evolution and Domestication Signature.</title>
        <authorList>
            <person name="Shen L.-Y."/>
            <person name="Luo H."/>
            <person name="Wang X.-L."/>
            <person name="Wang X.-M."/>
            <person name="Qiu X.-J."/>
            <person name="Liu H."/>
            <person name="Zhou S.-S."/>
            <person name="Jia K.-H."/>
            <person name="Nie S."/>
            <person name="Bao Y.-T."/>
            <person name="Zhang R.-G."/>
            <person name="Yun Q.-Z."/>
            <person name="Chai Y.-H."/>
            <person name="Lu J.-Y."/>
            <person name="Li Y."/>
            <person name="Zhao S.-W."/>
            <person name="Mao J.-F."/>
            <person name="Jia S.-G."/>
            <person name="Mao Y.-M."/>
        </authorList>
    </citation>
    <scope>NUCLEOTIDE SEQUENCE</scope>
    <source>
        <strain evidence="7">AT0</strain>
        <tissue evidence="7">Leaf</tissue>
    </source>
</reference>
<accession>A0A978VRE6</accession>
<dbReference type="InterPro" id="IPR004864">
    <property type="entry name" value="LEA_2"/>
</dbReference>
<dbReference type="InterPro" id="IPR044839">
    <property type="entry name" value="NDR1-like"/>
</dbReference>
<proteinExistence type="predicted"/>
<keyword evidence="4 5" id="KW-0472">Membrane</keyword>
<sequence>MDGASSSPLAPPDIYLRSDDGFATAQQLRQKKRKKCIAYIAVFALLQIIVILVFALVILRFKTPKFRLRAASFTTFEIGNNATNPSFNFLVNAQFTVKNTNFGKYEYDYGTVGFEYRGVSVGLVNIDDARVKARTTKKVNASVSLSSNGLGSGLSDELGSDIGGGVLGLRSRSTLEGEIKILKVFKKKKYARMDCTLDVEISTQTIKNSSLLLQSPLWIWQIKATIGLRIVQVRKMLRLA</sequence>
<keyword evidence="3 5" id="KW-1133">Transmembrane helix</keyword>
<feature type="transmembrane region" description="Helical" evidence="5">
    <location>
        <begin position="36"/>
        <end position="59"/>
    </location>
</feature>
<feature type="domain" description="Late embryogenesis abundant protein LEA-2 subgroup" evidence="6">
    <location>
        <begin position="95"/>
        <end position="196"/>
    </location>
</feature>
<dbReference type="EMBL" id="JAEACU010000003">
    <property type="protein sequence ID" value="KAH7538121.1"/>
    <property type="molecule type" value="Genomic_DNA"/>
</dbReference>
<evidence type="ECO:0000256" key="2">
    <source>
        <dbReference type="ARBA" id="ARBA00022692"/>
    </source>
</evidence>
<evidence type="ECO:0000256" key="3">
    <source>
        <dbReference type="ARBA" id="ARBA00022989"/>
    </source>
</evidence>
<protein>
    <recommendedName>
        <fullName evidence="6">Late embryogenesis abundant protein LEA-2 subgroup domain-containing protein</fullName>
    </recommendedName>
</protein>
<evidence type="ECO:0000256" key="5">
    <source>
        <dbReference type="SAM" id="Phobius"/>
    </source>
</evidence>
<gene>
    <name evidence="7" type="ORF">FEM48_Zijuj03G0165500</name>
</gene>
<keyword evidence="2 5" id="KW-0812">Transmembrane</keyword>
<dbReference type="PANTHER" id="PTHR31234:SF2">
    <property type="entry name" value="OS05G0199100 PROTEIN"/>
    <property type="match status" value="1"/>
</dbReference>
<dbReference type="Pfam" id="PF03168">
    <property type="entry name" value="LEA_2"/>
    <property type="match status" value="1"/>
</dbReference>
<evidence type="ECO:0000256" key="4">
    <source>
        <dbReference type="ARBA" id="ARBA00023136"/>
    </source>
</evidence>
<evidence type="ECO:0000313" key="7">
    <source>
        <dbReference type="EMBL" id="KAH7538121.1"/>
    </source>
</evidence>
<dbReference type="Proteomes" id="UP000813462">
    <property type="component" value="Unassembled WGS sequence"/>
</dbReference>